<dbReference type="SMART" id="SM00382">
    <property type="entry name" value="AAA"/>
    <property type="match status" value="2"/>
</dbReference>
<dbReference type="InterPro" id="IPR027417">
    <property type="entry name" value="P-loop_NTPase"/>
</dbReference>
<dbReference type="InterPro" id="IPR017871">
    <property type="entry name" value="ABC_transporter-like_CS"/>
</dbReference>
<comment type="subcellular location">
    <subcellularLocation>
        <location evidence="1">Cell membrane</location>
        <topology evidence="1">Peripheral membrane protein</topology>
    </subcellularLocation>
</comment>
<evidence type="ECO:0000256" key="10">
    <source>
        <dbReference type="ARBA" id="ARBA00025157"/>
    </source>
</evidence>
<keyword evidence="7 14" id="KW-0067">ATP-binding</keyword>
<comment type="function">
    <text evidence="10">Probably part of an ABC transporter complex. Responsible for energy coupling to the transport system.</text>
</comment>
<dbReference type="PANTHER" id="PTHR43553:SF23">
    <property type="entry name" value="ABC TRANSPORTER ATP-BINDING COMPONENT"/>
    <property type="match status" value="1"/>
</dbReference>
<feature type="transmembrane region" description="Helical" evidence="12">
    <location>
        <begin position="882"/>
        <end position="909"/>
    </location>
</feature>
<comment type="similarity">
    <text evidence="2">Belongs to the ABC transporter superfamily.</text>
</comment>
<feature type="transmembrane region" description="Helical" evidence="12">
    <location>
        <begin position="648"/>
        <end position="669"/>
    </location>
</feature>
<feature type="transmembrane region" description="Helical" evidence="12">
    <location>
        <begin position="732"/>
        <end position="752"/>
    </location>
</feature>
<evidence type="ECO:0000256" key="5">
    <source>
        <dbReference type="ARBA" id="ARBA00022737"/>
    </source>
</evidence>
<dbReference type="PROSITE" id="PS00211">
    <property type="entry name" value="ABC_TRANSPORTER_1"/>
    <property type="match status" value="2"/>
</dbReference>
<dbReference type="InterPro" id="IPR003439">
    <property type="entry name" value="ABC_transporter-like_ATP-bd"/>
</dbReference>
<dbReference type="GO" id="GO:0042626">
    <property type="term" value="F:ATPase-coupled transmembrane transporter activity"/>
    <property type="evidence" value="ECO:0007669"/>
    <property type="project" value="TreeGrafter"/>
</dbReference>
<feature type="region of interest" description="Disordered" evidence="11">
    <location>
        <begin position="299"/>
        <end position="341"/>
    </location>
</feature>
<evidence type="ECO:0000313" key="15">
    <source>
        <dbReference type="Proteomes" id="UP000283295"/>
    </source>
</evidence>
<evidence type="ECO:0000256" key="7">
    <source>
        <dbReference type="ARBA" id="ARBA00022840"/>
    </source>
</evidence>
<accession>A0A3R6ATK2</accession>
<feature type="domain" description="ABC transporter" evidence="13">
    <location>
        <begin position="8"/>
        <end position="254"/>
    </location>
</feature>
<dbReference type="InterPro" id="IPR015856">
    <property type="entry name" value="ABC_transpr_CbiO/EcfA_su"/>
</dbReference>
<dbReference type="SUPFAM" id="SSF52540">
    <property type="entry name" value="P-loop containing nucleoside triphosphate hydrolases"/>
    <property type="match status" value="2"/>
</dbReference>
<evidence type="ECO:0000256" key="6">
    <source>
        <dbReference type="ARBA" id="ARBA00022741"/>
    </source>
</evidence>
<protein>
    <submittedName>
        <fullName evidence="14">ATP-binding cassette domain-containing protein</fullName>
    </submittedName>
</protein>
<dbReference type="InterPro" id="IPR050095">
    <property type="entry name" value="ECF_ABC_transporter_ATP-bd"/>
</dbReference>
<name>A0A3R6ATK2_9FIRM</name>
<dbReference type="Gene3D" id="1.10.1760.20">
    <property type="match status" value="1"/>
</dbReference>
<organism evidence="14 15">
    <name type="scientific">Coprococcus eutactus</name>
    <dbReference type="NCBI Taxonomy" id="33043"/>
    <lineage>
        <taxon>Bacteria</taxon>
        <taxon>Bacillati</taxon>
        <taxon>Bacillota</taxon>
        <taxon>Clostridia</taxon>
        <taxon>Lachnospirales</taxon>
        <taxon>Lachnospiraceae</taxon>
        <taxon>Coprococcus</taxon>
    </lineage>
</organism>
<keyword evidence="12" id="KW-1133">Transmembrane helix</keyword>
<feature type="transmembrane region" description="Helical" evidence="12">
    <location>
        <begin position="852"/>
        <end position="870"/>
    </location>
</feature>
<dbReference type="OrthoDB" id="501320at2"/>
<gene>
    <name evidence="14" type="ORF">DWX94_00575</name>
</gene>
<dbReference type="GO" id="GO:0016887">
    <property type="term" value="F:ATP hydrolysis activity"/>
    <property type="evidence" value="ECO:0007669"/>
    <property type="project" value="InterPro"/>
</dbReference>
<evidence type="ECO:0000256" key="3">
    <source>
        <dbReference type="ARBA" id="ARBA00022448"/>
    </source>
</evidence>
<evidence type="ECO:0000256" key="11">
    <source>
        <dbReference type="SAM" id="MobiDB-lite"/>
    </source>
</evidence>
<dbReference type="PROSITE" id="PS50893">
    <property type="entry name" value="ABC_TRANSPORTER_2"/>
    <property type="match status" value="2"/>
</dbReference>
<feature type="transmembrane region" description="Helical" evidence="12">
    <location>
        <begin position="690"/>
        <end position="712"/>
    </location>
</feature>
<dbReference type="AlphaFoldDB" id="A0A3R6ATK2"/>
<keyword evidence="4" id="KW-1003">Cell membrane</keyword>
<dbReference type="InterPro" id="IPR009825">
    <property type="entry name" value="ECF_substrate-spec-like"/>
</dbReference>
<keyword evidence="3" id="KW-0813">Transport</keyword>
<comment type="caution">
    <text evidence="14">The sequence shown here is derived from an EMBL/GenBank/DDBJ whole genome shotgun (WGS) entry which is preliminary data.</text>
</comment>
<dbReference type="PANTHER" id="PTHR43553">
    <property type="entry name" value="HEAVY METAL TRANSPORTER"/>
    <property type="match status" value="1"/>
</dbReference>
<proteinExistence type="inferred from homology"/>
<dbReference type="GO" id="GO:0005524">
    <property type="term" value="F:ATP binding"/>
    <property type="evidence" value="ECO:0007669"/>
    <property type="project" value="UniProtKB-KW"/>
</dbReference>
<dbReference type="CDD" id="cd03225">
    <property type="entry name" value="ABC_cobalt_CbiO_domain1"/>
    <property type="match status" value="2"/>
</dbReference>
<keyword evidence="5" id="KW-0677">Repeat</keyword>
<keyword evidence="12" id="KW-0812">Transmembrane</keyword>
<evidence type="ECO:0000256" key="4">
    <source>
        <dbReference type="ARBA" id="ARBA00022475"/>
    </source>
</evidence>
<feature type="transmembrane region" description="Helical" evidence="12">
    <location>
        <begin position="929"/>
        <end position="947"/>
    </location>
</feature>
<dbReference type="InterPro" id="IPR003593">
    <property type="entry name" value="AAA+_ATPase"/>
</dbReference>
<feature type="transmembrane region" description="Helical" evidence="12">
    <location>
        <begin position="815"/>
        <end position="840"/>
    </location>
</feature>
<evidence type="ECO:0000259" key="13">
    <source>
        <dbReference type="PROSITE" id="PS50893"/>
    </source>
</evidence>
<feature type="transmembrane region" description="Helical" evidence="12">
    <location>
        <begin position="788"/>
        <end position="808"/>
    </location>
</feature>
<keyword evidence="9 12" id="KW-0472">Membrane</keyword>
<evidence type="ECO:0000256" key="1">
    <source>
        <dbReference type="ARBA" id="ARBA00004202"/>
    </source>
</evidence>
<keyword evidence="8" id="KW-1278">Translocase</keyword>
<evidence type="ECO:0000313" key="14">
    <source>
        <dbReference type="EMBL" id="RGS44325.1"/>
    </source>
</evidence>
<evidence type="ECO:0000256" key="8">
    <source>
        <dbReference type="ARBA" id="ARBA00022967"/>
    </source>
</evidence>
<dbReference type="Gene3D" id="3.40.50.300">
    <property type="entry name" value="P-loop containing nucleotide triphosphate hydrolases"/>
    <property type="match status" value="2"/>
</dbReference>
<dbReference type="Proteomes" id="UP000283295">
    <property type="component" value="Unassembled WGS sequence"/>
</dbReference>
<feature type="transmembrane region" description="Helical" evidence="12">
    <location>
        <begin position="759"/>
        <end position="776"/>
    </location>
</feature>
<dbReference type="GO" id="GO:0043190">
    <property type="term" value="C:ATP-binding cassette (ABC) transporter complex"/>
    <property type="evidence" value="ECO:0007669"/>
    <property type="project" value="TreeGrafter"/>
</dbReference>
<keyword evidence="6" id="KW-0547">Nucleotide-binding</keyword>
<dbReference type="Pfam" id="PF00005">
    <property type="entry name" value="ABC_tran"/>
    <property type="match status" value="2"/>
</dbReference>
<evidence type="ECO:0000256" key="12">
    <source>
        <dbReference type="SAM" id="Phobius"/>
    </source>
</evidence>
<sequence>MDIYKNIFDIDKFSFAYPDGNDESGRTYLPDALRDTELHVRQGEFVVILGRSGCGKTTLLRQLKPSVTPVGKKKGQIIFDGKDICSLDDRMAASQIGFVWQDVNAQLVTDKVWHELAFGLESLGYDNGYVRRRVAEMGSFFGLGDIFHRKVMELSGGQKQLVNLASVMAMSPKVLVLDEPTSQLDPIAANDFINSLVRINRELGTTIIMTEHRLEDVLPVCNRSVVMENGRIIYDGDVRGFAESVRSKRIDRGLYLSMPASVQIYMGLEKDSGKQLPLTVPDAREWLVDYDRKFRENGGAPVVPEIQNRGADEGVNGSENQADNAAVDKGDKKRGAVNGQKDAGCREEHPVVCSLDEVSFRYERNTGDVLRQVSLDIYANEILMINGSNGCGKSTMLSLIANLYSPYSGKLRIAKNLRTGMLPQNPELLFTRRSVRDELIDAKDRQQLAEIVRFCRLEELLDRHPYDLSGGEKQRLGLAKVLIADPDILLMDEPTKGLDNGFKMQLADMLRKLQKRGKTIVVVSHDIEFCAVAGDRVALLFDGEVAMVGDVRSYMSDNNFFTTAASRISRNILDGAVTVREVLAAYGADMDVTGAAGGGNDSNQGTENESLRIANQGTAEMSEAAGISDDKLADIILNKDRKVENLSIWQIVTIAVTTVIIIFGFWNTMSVSDLSGLVQQMTVTAEGRKYLMLYGVMIAAILGLLVAIRPITKKRNEDIVMDSVGRGFGKRTVVSIVAVLVLIPATIWFGVARLGDKKYFFISLLVLLEAMLPFFVSFEDRKPKVRDIVTLAVMCALAVTGRTAFFMLPNFTPVMAIVIIAGVAFGCEGGFITGAMTMFVSNFIMGQGPWTPWQMFAMGLVGFLAGLFFAGSSVRTRNMTKLGLCIFGALICIVVYGGIMNPASVIMWQPNVNFSMIMASYVTGFPFDLAQATATVIALWLVARPFLEKLDRVRIKFGVLK</sequence>
<feature type="domain" description="ABC transporter" evidence="13">
    <location>
        <begin position="353"/>
        <end position="567"/>
    </location>
</feature>
<evidence type="ECO:0000256" key="9">
    <source>
        <dbReference type="ARBA" id="ARBA00023136"/>
    </source>
</evidence>
<reference evidence="14 15" key="1">
    <citation type="submission" date="2018-08" db="EMBL/GenBank/DDBJ databases">
        <title>A genome reference for cultivated species of the human gut microbiota.</title>
        <authorList>
            <person name="Zou Y."/>
            <person name="Xue W."/>
            <person name="Luo G."/>
        </authorList>
    </citation>
    <scope>NUCLEOTIDE SEQUENCE [LARGE SCALE GENOMIC DNA]</scope>
    <source>
        <strain evidence="14 15">AF22-21</strain>
    </source>
</reference>
<dbReference type="Pfam" id="PF07155">
    <property type="entry name" value="ECF-ribofla_trS"/>
    <property type="match status" value="1"/>
</dbReference>
<evidence type="ECO:0000256" key="2">
    <source>
        <dbReference type="ARBA" id="ARBA00005417"/>
    </source>
</evidence>
<dbReference type="EMBL" id="QRVK01000001">
    <property type="protein sequence ID" value="RGS44325.1"/>
    <property type="molecule type" value="Genomic_DNA"/>
</dbReference>